<proteinExistence type="predicted"/>
<evidence type="ECO:0000313" key="2">
    <source>
        <dbReference type="EMBL" id="QSG08364.1"/>
    </source>
</evidence>
<keyword evidence="1" id="KW-0472">Membrane</keyword>
<sequence length="66" mass="6828">MAAERQNHSGDTARTWPSMGYTDAVLSTAARVAAFVLAFASGAFGTTVLGVFLVGFAWVVTSGSRS</sequence>
<feature type="transmembrane region" description="Helical" evidence="1">
    <location>
        <begin position="32"/>
        <end position="60"/>
    </location>
</feature>
<keyword evidence="1" id="KW-0812">Transmembrane</keyword>
<dbReference type="Proteomes" id="UP000662973">
    <property type="component" value="Chromosome"/>
</dbReference>
<dbReference type="KEGG" id="hds:HSR122_0961"/>
<gene>
    <name evidence="2" type="ORF">HSR122_0961</name>
</gene>
<organism evidence="2 3">
    <name type="scientific">Halapricum desulfuricans</name>
    <dbReference type="NCBI Taxonomy" id="2841257"/>
    <lineage>
        <taxon>Archaea</taxon>
        <taxon>Methanobacteriati</taxon>
        <taxon>Methanobacteriota</taxon>
        <taxon>Stenosarchaea group</taxon>
        <taxon>Halobacteria</taxon>
        <taxon>Halobacteriales</taxon>
        <taxon>Haloarculaceae</taxon>
        <taxon>Halapricum</taxon>
    </lineage>
</organism>
<reference evidence="2 3" key="1">
    <citation type="submission" date="2020-11" db="EMBL/GenBank/DDBJ databases">
        <title>Carbohydrate-dependent, anaerobic sulfur respiration: A novel catabolism in halophilic archaea.</title>
        <authorList>
            <person name="Sorokin D.Y."/>
            <person name="Messina E."/>
            <person name="Smedile F."/>
            <person name="La Cono V."/>
            <person name="Hallsworth J.E."/>
            <person name="Yakimov M.M."/>
        </authorList>
    </citation>
    <scope>NUCLEOTIDE SEQUENCE [LARGE SCALE GENOMIC DNA]</scope>
    <source>
        <strain evidence="2 3">HSR12-2</strain>
    </source>
</reference>
<accession>A0A897N730</accession>
<protein>
    <submittedName>
        <fullName evidence="2">Uncharacterized protein</fullName>
    </submittedName>
</protein>
<dbReference type="EMBL" id="CP064788">
    <property type="protein sequence ID" value="QSG08364.1"/>
    <property type="molecule type" value="Genomic_DNA"/>
</dbReference>
<name>A0A897N730_9EURY</name>
<keyword evidence="3" id="KW-1185">Reference proteome</keyword>
<dbReference type="AlphaFoldDB" id="A0A897N730"/>
<evidence type="ECO:0000313" key="3">
    <source>
        <dbReference type="Proteomes" id="UP000662973"/>
    </source>
</evidence>
<dbReference type="RefSeq" id="WP_229111527.1">
    <property type="nucleotide sequence ID" value="NZ_CP064788.1"/>
</dbReference>
<evidence type="ECO:0000256" key="1">
    <source>
        <dbReference type="SAM" id="Phobius"/>
    </source>
</evidence>
<keyword evidence="1" id="KW-1133">Transmembrane helix</keyword>
<dbReference type="GeneID" id="68851612"/>